<organism evidence="9 10">
    <name type="scientific">Deinococcus irradiatisoli</name>
    <dbReference type="NCBI Taxonomy" id="2202254"/>
    <lineage>
        <taxon>Bacteria</taxon>
        <taxon>Thermotogati</taxon>
        <taxon>Deinococcota</taxon>
        <taxon>Deinococci</taxon>
        <taxon>Deinococcales</taxon>
        <taxon>Deinococcaceae</taxon>
        <taxon>Deinococcus</taxon>
    </lineage>
</organism>
<keyword evidence="3" id="KW-0813">Transport</keyword>
<keyword evidence="10" id="KW-1185">Reference proteome</keyword>
<feature type="transmembrane region" description="Helical" evidence="8">
    <location>
        <begin position="184"/>
        <end position="210"/>
    </location>
</feature>
<keyword evidence="7 8" id="KW-0472">Membrane</keyword>
<evidence type="ECO:0000256" key="3">
    <source>
        <dbReference type="ARBA" id="ARBA00022448"/>
    </source>
</evidence>
<feature type="transmembrane region" description="Helical" evidence="8">
    <location>
        <begin position="343"/>
        <end position="369"/>
    </location>
</feature>
<gene>
    <name evidence="9" type="ORF">DKM44_06200</name>
</gene>
<name>A0A2Z3JHM6_9DEIO</name>
<feature type="transmembrane region" description="Helical" evidence="8">
    <location>
        <begin position="34"/>
        <end position="51"/>
    </location>
</feature>
<dbReference type="PANTHER" id="PTHR21716:SF53">
    <property type="entry name" value="PERMEASE PERM-RELATED"/>
    <property type="match status" value="1"/>
</dbReference>
<evidence type="ECO:0000256" key="8">
    <source>
        <dbReference type="SAM" id="Phobius"/>
    </source>
</evidence>
<dbReference type="EMBL" id="CP029494">
    <property type="protein sequence ID" value="AWN24512.1"/>
    <property type="molecule type" value="Genomic_DNA"/>
</dbReference>
<feature type="transmembrane region" description="Helical" evidence="8">
    <location>
        <begin position="57"/>
        <end position="78"/>
    </location>
</feature>
<accession>A0A2Z3JHM6</accession>
<reference evidence="9 10" key="1">
    <citation type="submission" date="2018-05" db="EMBL/GenBank/DDBJ databases">
        <title>Complete Genome Sequence of Deinococcus sp. strain 17bor-2.</title>
        <authorList>
            <person name="Srinivasan S."/>
        </authorList>
    </citation>
    <scope>NUCLEOTIDE SEQUENCE [LARGE SCALE GENOMIC DNA]</scope>
    <source>
        <strain evidence="9 10">17bor-2</strain>
    </source>
</reference>
<evidence type="ECO:0000256" key="4">
    <source>
        <dbReference type="ARBA" id="ARBA00022475"/>
    </source>
</evidence>
<feature type="transmembrane region" description="Helical" evidence="8">
    <location>
        <begin position="275"/>
        <end position="299"/>
    </location>
</feature>
<dbReference type="GO" id="GO:0055085">
    <property type="term" value="P:transmembrane transport"/>
    <property type="evidence" value="ECO:0007669"/>
    <property type="project" value="TreeGrafter"/>
</dbReference>
<keyword evidence="5 8" id="KW-0812">Transmembrane</keyword>
<evidence type="ECO:0000256" key="5">
    <source>
        <dbReference type="ARBA" id="ARBA00022692"/>
    </source>
</evidence>
<comment type="subcellular location">
    <subcellularLocation>
        <location evidence="1">Cell membrane</location>
        <topology evidence="1">Multi-pass membrane protein</topology>
    </subcellularLocation>
</comment>
<evidence type="ECO:0000256" key="6">
    <source>
        <dbReference type="ARBA" id="ARBA00022989"/>
    </source>
</evidence>
<comment type="similarity">
    <text evidence="2">Belongs to the autoinducer-2 exporter (AI-2E) (TC 2.A.86) family.</text>
</comment>
<evidence type="ECO:0000256" key="2">
    <source>
        <dbReference type="ARBA" id="ARBA00009773"/>
    </source>
</evidence>
<feature type="transmembrane region" description="Helical" evidence="8">
    <location>
        <begin position="306"/>
        <end position="323"/>
    </location>
</feature>
<dbReference type="GO" id="GO:0005886">
    <property type="term" value="C:plasma membrane"/>
    <property type="evidence" value="ECO:0007669"/>
    <property type="project" value="UniProtKB-SubCell"/>
</dbReference>
<protein>
    <submittedName>
        <fullName evidence="9">AI-2E family transporter</fullName>
    </submittedName>
</protein>
<keyword evidence="6 8" id="KW-1133">Transmembrane helix</keyword>
<feature type="transmembrane region" description="Helical" evidence="8">
    <location>
        <begin position="250"/>
        <end position="269"/>
    </location>
</feature>
<feature type="transmembrane region" description="Helical" evidence="8">
    <location>
        <begin position="90"/>
        <end position="115"/>
    </location>
</feature>
<dbReference type="KEGG" id="dez:DKM44_06200"/>
<evidence type="ECO:0000256" key="7">
    <source>
        <dbReference type="ARBA" id="ARBA00023136"/>
    </source>
</evidence>
<dbReference type="Proteomes" id="UP000245368">
    <property type="component" value="Chromosome"/>
</dbReference>
<evidence type="ECO:0000313" key="9">
    <source>
        <dbReference type="EMBL" id="AWN24512.1"/>
    </source>
</evidence>
<evidence type="ECO:0000313" key="10">
    <source>
        <dbReference type="Proteomes" id="UP000245368"/>
    </source>
</evidence>
<evidence type="ECO:0000256" key="1">
    <source>
        <dbReference type="ARBA" id="ARBA00004651"/>
    </source>
</evidence>
<sequence>MHSEDFALLPQPQAPTPPPLPSGNAFQVIWRNPYLRAAVFVLLLYLAYRVLGTLTHVITLALIAYIIAYLAHPMLVMLERRKINRAVGVLVTLVVLIGLLVLASGLLVTVVNQIADLVKRLPDLTREFVDQPWFISLVKRFPPLASLRDRIAEFSQNGAAGVQQYIQPYLNKILPYLQANSGAFFGSVLSIAGVVGEGFAVLIMSIYMMLDYEKIGLNFLRLFPRNWQPFVLDLSKNVGQAVGGYLKGQLIIAAFVGIFIGVALSFAGIPSAPAIGFIAGAFNIVPYLGVVIGIAPALLLAASAGGLIKIIIVVVVFVVANQIEGHLLSPMVLGRTTNLHPVTVIIAILTGLTLMGIVGALLAVPLAALGKLLLQEYYYPSRVYKEGP</sequence>
<dbReference type="InterPro" id="IPR002549">
    <property type="entry name" value="AI-2E-like"/>
</dbReference>
<dbReference type="PANTHER" id="PTHR21716">
    <property type="entry name" value="TRANSMEMBRANE PROTEIN"/>
    <property type="match status" value="1"/>
</dbReference>
<keyword evidence="4" id="KW-1003">Cell membrane</keyword>
<dbReference type="Pfam" id="PF01594">
    <property type="entry name" value="AI-2E_transport"/>
    <property type="match status" value="1"/>
</dbReference>
<proteinExistence type="inferred from homology"/>
<dbReference type="OrthoDB" id="9793390at2"/>
<dbReference type="AlphaFoldDB" id="A0A2Z3JHM6"/>